<keyword evidence="3" id="KW-1185">Reference proteome</keyword>
<evidence type="ECO:0000313" key="3">
    <source>
        <dbReference type="Proteomes" id="UP000215914"/>
    </source>
</evidence>
<dbReference type="AlphaFoldDB" id="A0A9K3DLC4"/>
<feature type="signal peptide" evidence="1">
    <location>
        <begin position="1"/>
        <end position="19"/>
    </location>
</feature>
<gene>
    <name evidence="2" type="ORF">HanXRQr2_Chr17g0810771</name>
</gene>
<organism evidence="2 3">
    <name type="scientific">Helianthus annuus</name>
    <name type="common">Common sunflower</name>
    <dbReference type="NCBI Taxonomy" id="4232"/>
    <lineage>
        <taxon>Eukaryota</taxon>
        <taxon>Viridiplantae</taxon>
        <taxon>Streptophyta</taxon>
        <taxon>Embryophyta</taxon>
        <taxon>Tracheophyta</taxon>
        <taxon>Spermatophyta</taxon>
        <taxon>Magnoliopsida</taxon>
        <taxon>eudicotyledons</taxon>
        <taxon>Gunneridae</taxon>
        <taxon>Pentapetalae</taxon>
        <taxon>asterids</taxon>
        <taxon>campanulids</taxon>
        <taxon>Asterales</taxon>
        <taxon>Asteraceae</taxon>
        <taxon>Asteroideae</taxon>
        <taxon>Heliantheae alliance</taxon>
        <taxon>Heliantheae</taxon>
        <taxon>Helianthus</taxon>
    </lineage>
</organism>
<dbReference type="Gramene" id="mRNA:HanXRQr2_Chr17g0810771">
    <property type="protein sequence ID" value="mRNA:HanXRQr2_Chr17g0810771"/>
    <property type="gene ID" value="HanXRQr2_Chr17g0810771"/>
</dbReference>
<dbReference type="EMBL" id="MNCJ02000332">
    <property type="protein sequence ID" value="KAF5756111.1"/>
    <property type="molecule type" value="Genomic_DNA"/>
</dbReference>
<evidence type="ECO:0000256" key="1">
    <source>
        <dbReference type="SAM" id="SignalP"/>
    </source>
</evidence>
<name>A0A9K3DLC4_HELAN</name>
<evidence type="ECO:0000313" key="2">
    <source>
        <dbReference type="EMBL" id="KAF5756111.1"/>
    </source>
</evidence>
<protein>
    <recommendedName>
        <fullName evidence="4">Secreted protein</fullName>
    </recommendedName>
</protein>
<proteinExistence type="predicted"/>
<reference evidence="2" key="1">
    <citation type="journal article" date="2017" name="Nature">
        <title>The sunflower genome provides insights into oil metabolism, flowering and Asterid evolution.</title>
        <authorList>
            <person name="Badouin H."/>
            <person name="Gouzy J."/>
            <person name="Grassa C.J."/>
            <person name="Murat F."/>
            <person name="Staton S.E."/>
            <person name="Cottret L."/>
            <person name="Lelandais-Briere C."/>
            <person name="Owens G.L."/>
            <person name="Carrere S."/>
            <person name="Mayjonade B."/>
            <person name="Legrand L."/>
            <person name="Gill N."/>
            <person name="Kane N.C."/>
            <person name="Bowers J.E."/>
            <person name="Hubner S."/>
            <person name="Bellec A."/>
            <person name="Berard A."/>
            <person name="Berges H."/>
            <person name="Blanchet N."/>
            <person name="Boniface M.C."/>
            <person name="Brunel D."/>
            <person name="Catrice O."/>
            <person name="Chaidir N."/>
            <person name="Claudel C."/>
            <person name="Donnadieu C."/>
            <person name="Faraut T."/>
            <person name="Fievet G."/>
            <person name="Helmstetter N."/>
            <person name="King M."/>
            <person name="Knapp S.J."/>
            <person name="Lai Z."/>
            <person name="Le Paslier M.C."/>
            <person name="Lippi Y."/>
            <person name="Lorenzon L."/>
            <person name="Mandel J.R."/>
            <person name="Marage G."/>
            <person name="Marchand G."/>
            <person name="Marquand E."/>
            <person name="Bret-Mestries E."/>
            <person name="Morien E."/>
            <person name="Nambeesan S."/>
            <person name="Nguyen T."/>
            <person name="Pegot-Espagnet P."/>
            <person name="Pouilly N."/>
            <person name="Raftis F."/>
            <person name="Sallet E."/>
            <person name="Schiex T."/>
            <person name="Thomas J."/>
            <person name="Vandecasteele C."/>
            <person name="Vares D."/>
            <person name="Vear F."/>
            <person name="Vautrin S."/>
            <person name="Crespi M."/>
            <person name="Mangin B."/>
            <person name="Burke J.M."/>
            <person name="Salse J."/>
            <person name="Munos S."/>
            <person name="Vincourt P."/>
            <person name="Rieseberg L.H."/>
            <person name="Langlade N.B."/>
        </authorList>
    </citation>
    <scope>NUCLEOTIDE SEQUENCE</scope>
    <source>
        <tissue evidence="2">Leaves</tissue>
    </source>
</reference>
<dbReference type="Proteomes" id="UP000215914">
    <property type="component" value="Unassembled WGS sequence"/>
</dbReference>
<keyword evidence="1" id="KW-0732">Signal</keyword>
<sequence>MIALLLSCSAFSTTNLARSASCAATCFASIAAVNSLPKVRLVMDTSSSAMLKLAALSVREGYHLQITATRSALYKMGSCTNIIDDGPFKPGDHDVCPFWVDLYL</sequence>
<accession>A0A9K3DLC4</accession>
<evidence type="ECO:0008006" key="4">
    <source>
        <dbReference type="Google" id="ProtNLM"/>
    </source>
</evidence>
<feature type="chain" id="PRO_5039948986" description="Secreted protein" evidence="1">
    <location>
        <begin position="20"/>
        <end position="104"/>
    </location>
</feature>
<comment type="caution">
    <text evidence="2">The sequence shown here is derived from an EMBL/GenBank/DDBJ whole genome shotgun (WGS) entry which is preliminary data.</text>
</comment>
<reference evidence="2" key="2">
    <citation type="submission" date="2020-06" db="EMBL/GenBank/DDBJ databases">
        <title>Helianthus annuus Genome sequencing and assembly Release 2.</title>
        <authorList>
            <person name="Gouzy J."/>
            <person name="Langlade N."/>
            <person name="Munos S."/>
        </authorList>
    </citation>
    <scope>NUCLEOTIDE SEQUENCE</scope>
    <source>
        <tissue evidence="2">Leaves</tissue>
    </source>
</reference>